<gene>
    <name evidence="2" type="ORF">GCM10022393_07150</name>
</gene>
<accession>A0ABP7XBK3</accession>
<dbReference type="PROSITE" id="PS51819">
    <property type="entry name" value="VOC"/>
    <property type="match status" value="1"/>
</dbReference>
<dbReference type="Gene3D" id="3.10.180.10">
    <property type="entry name" value="2,3-Dihydroxybiphenyl 1,2-Dioxygenase, domain 1"/>
    <property type="match status" value="1"/>
</dbReference>
<protein>
    <submittedName>
        <fullName evidence="2">VOC family protein</fullName>
    </submittedName>
</protein>
<feature type="domain" description="VOC" evidence="1">
    <location>
        <begin position="5"/>
        <end position="121"/>
    </location>
</feature>
<sequence>MTSMTIKRTGTILYVQNYLECIKFYQEIVGLTILFQNNQLTCFDLHGTYLMVEIEDRNTYKNLPPEHKRVFSCIRINTDDVKGHAEQLRLKNIEVDYQENDWGTVAKFYDPDGNLIAYKDEETFLAQISNYKLHE</sequence>
<keyword evidence="3" id="KW-1185">Reference proteome</keyword>
<dbReference type="Proteomes" id="UP001500459">
    <property type="component" value="Unassembled WGS sequence"/>
</dbReference>
<dbReference type="SUPFAM" id="SSF54593">
    <property type="entry name" value="Glyoxalase/Bleomycin resistance protein/Dihydroxybiphenyl dioxygenase"/>
    <property type="match status" value="1"/>
</dbReference>
<name>A0ABP7XBK3_9FLAO</name>
<comment type="caution">
    <text evidence="2">The sequence shown here is derived from an EMBL/GenBank/DDBJ whole genome shotgun (WGS) entry which is preliminary data.</text>
</comment>
<dbReference type="InterPro" id="IPR037523">
    <property type="entry name" value="VOC_core"/>
</dbReference>
<evidence type="ECO:0000313" key="3">
    <source>
        <dbReference type="Proteomes" id="UP001500459"/>
    </source>
</evidence>
<evidence type="ECO:0000259" key="1">
    <source>
        <dbReference type="PROSITE" id="PS51819"/>
    </source>
</evidence>
<dbReference type="InterPro" id="IPR004360">
    <property type="entry name" value="Glyas_Fos-R_dOase_dom"/>
</dbReference>
<reference evidence="3" key="1">
    <citation type="journal article" date="2019" name="Int. J. Syst. Evol. Microbiol.">
        <title>The Global Catalogue of Microorganisms (GCM) 10K type strain sequencing project: providing services to taxonomists for standard genome sequencing and annotation.</title>
        <authorList>
            <consortium name="The Broad Institute Genomics Platform"/>
            <consortium name="The Broad Institute Genome Sequencing Center for Infectious Disease"/>
            <person name="Wu L."/>
            <person name="Ma J."/>
        </authorList>
    </citation>
    <scope>NUCLEOTIDE SEQUENCE [LARGE SCALE GENOMIC DNA]</scope>
    <source>
        <strain evidence="3">JCM 17106</strain>
    </source>
</reference>
<proteinExistence type="predicted"/>
<organism evidence="2 3">
    <name type="scientific">Aquimarina addita</name>
    <dbReference type="NCBI Taxonomy" id="870485"/>
    <lineage>
        <taxon>Bacteria</taxon>
        <taxon>Pseudomonadati</taxon>
        <taxon>Bacteroidota</taxon>
        <taxon>Flavobacteriia</taxon>
        <taxon>Flavobacteriales</taxon>
        <taxon>Flavobacteriaceae</taxon>
        <taxon>Aquimarina</taxon>
    </lineage>
</organism>
<evidence type="ECO:0000313" key="2">
    <source>
        <dbReference type="EMBL" id="GAA4110193.1"/>
    </source>
</evidence>
<dbReference type="Pfam" id="PF00903">
    <property type="entry name" value="Glyoxalase"/>
    <property type="match status" value="1"/>
</dbReference>
<dbReference type="InterPro" id="IPR029068">
    <property type="entry name" value="Glyas_Bleomycin-R_OHBP_Dase"/>
</dbReference>
<dbReference type="EMBL" id="BAABCW010000002">
    <property type="protein sequence ID" value="GAA4110193.1"/>
    <property type="molecule type" value="Genomic_DNA"/>
</dbReference>